<name>A0ABS9P8D1_9GAMM</name>
<feature type="transmembrane region" description="Helical" evidence="7">
    <location>
        <begin position="64"/>
        <end position="83"/>
    </location>
</feature>
<dbReference type="Proteomes" id="UP000814385">
    <property type="component" value="Unassembled WGS sequence"/>
</dbReference>
<dbReference type="InterPro" id="IPR017473">
    <property type="entry name" value="Undecaprenyl-P_gluc_Ptfrase"/>
</dbReference>
<reference evidence="9 10" key="1">
    <citation type="submission" date="2020-05" db="EMBL/GenBank/DDBJ databases">
        <title>Comparative genomic analysis of denitrifying bacteria from Halomonas genus.</title>
        <authorList>
            <person name="Wang L."/>
            <person name="Shao Z."/>
        </authorList>
    </citation>
    <scope>NUCLEOTIDE SEQUENCE [LARGE SCALE GENOMIC DNA]</scope>
    <source>
        <strain evidence="9 10">A4</strain>
    </source>
</reference>
<proteinExistence type="inferred from homology"/>
<accession>A0ABS9P8D1</accession>
<comment type="subcellular location">
    <subcellularLocation>
        <location evidence="1">Membrane</location>
        <topology evidence="1">Multi-pass membrane protein</topology>
    </subcellularLocation>
</comment>
<feature type="domain" description="Bacterial sugar transferase" evidence="8">
    <location>
        <begin position="262"/>
        <end position="443"/>
    </location>
</feature>
<keyword evidence="4 7" id="KW-0812">Transmembrane</keyword>
<feature type="transmembrane region" description="Helical" evidence="7">
    <location>
        <begin position="268"/>
        <end position="290"/>
    </location>
</feature>
<dbReference type="EMBL" id="JABFUC010000007">
    <property type="protein sequence ID" value="MCG6658033.1"/>
    <property type="molecule type" value="Genomic_DNA"/>
</dbReference>
<evidence type="ECO:0000256" key="6">
    <source>
        <dbReference type="ARBA" id="ARBA00023136"/>
    </source>
</evidence>
<sequence>MRCFDASLALAVAFGLQYLMPGLEHTQGIEYPLLILVGSLLLPACGELLGLYQPWRGRSLSRMLGVYAAAWILTIGLLSLFLVMTQSAVIFSRGWMAAASLAVLAAGLLLRGLLHVVLRQLRASGHNQKRVLLIGTRANRERVQRRLADLPHIGYRITQAITDEGQGPGEPGGADVHSRVEALARQSIFKRDFDEIWLSYPLSEGDTVKRLANVLMAVPVDIRYFPDLTDVRLLNHRVAQVANMYSLDLNHSPLNGPMRLVKAVEDRVLGLALFLLFLPVMAVVAAVIRWKMGGAVLFKQYRHGLDGKRFRIYKFRTMVADDAQCTPQACHLDPRITSLGAFLRRTSLDELPQLFNVLQGRMSLVGPRPHAMDHNDHYKDLIDSYMQRHRVKPGMTGWAQVNGLRGITDSIELMRKRVEYDIHYIDNWSLGLDLKILAMTITRGFVNRQR</sequence>
<protein>
    <submittedName>
        <fullName evidence="9">Undecaprenyl-phosphate glucose phosphotransferase</fullName>
        <ecNumber evidence="9">2.7.8.31</ecNumber>
    </submittedName>
</protein>
<evidence type="ECO:0000313" key="10">
    <source>
        <dbReference type="Proteomes" id="UP000814385"/>
    </source>
</evidence>
<feature type="transmembrane region" description="Helical" evidence="7">
    <location>
        <begin position="95"/>
        <end position="114"/>
    </location>
</feature>
<dbReference type="NCBIfam" id="TIGR03025">
    <property type="entry name" value="EPS_sugtrans"/>
    <property type="match status" value="1"/>
</dbReference>
<comment type="caution">
    <text evidence="9">The sequence shown here is derived from an EMBL/GenBank/DDBJ whole genome shotgun (WGS) entry which is preliminary data.</text>
</comment>
<dbReference type="InterPro" id="IPR003362">
    <property type="entry name" value="Bact_transf"/>
</dbReference>
<dbReference type="GO" id="GO:0089702">
    <property type="term" value="F:undecaprenyl-phosphate glucose phosphotransferase activity"/>
    <property type="evidence" value="ECO:0007669"/>
    <property type="project" value="UniProtKB-EC"/>
</dbReference>
<dbReference type="Pfam" id="PF02397">
    <property type="entry name" value="Bac_transf"/>
    <property type="match status" value="1"/>
</dbReference>
<evidence type="ECO:0000256" key="3">
    <source>
        <dbReference type="ARBA" id="ARBA00022679"/>
    </source>
</evidence>
<dbReference type="PANTHER" id="PTHR30576:SF0">
    <property type="entry name" value="UNDECAPRENYL-PHOSPHATE N-ACETYLGALACTOSAMINYL 1-PHOSPHATE TRANSFERASE-RELATED"/>
    <property type="match status" value="1"/>
</dbReference>
<organism evidence="9 10">
    <name type="scientific">Billgrantia campisalis</name>
    <dbReference type="NCBI Taxonomy" id="74661"/>
    <lineage>
        <taxon>Bacteria</taxon>
        <taxon>Pseudomonadati</taxon>
        <taxon>Pseudomonadota</taxon>
        <taxon>Gammaproteobacteria</taxon>
        <taxon>Oceanospirillales</taxon>
        <taxon>Halomonadaceae</taxon>
        <taxon>Billgrantia</taxon>
    </lineage>
</organism>
<evidence type="ECO:0000256" key="4">
    <source>
        <dbReference type="ARBA" id="ARBA00022692"/>
    </source>
</evidence>
<dbReference type="InterPro" id="IPR017475">
    <property type="entry name" value="EPS_sugar_tfrase"/>
</dbReference>
<evidence type="ECO:0000313" key="9">
    <source>
        <dbReference type="EMBL" id="MCG6658033.1"/>
    </source>
</evidence>
<keyword evidence="5 7" id="KW-1133">Transmembrane helix</keyword>
<dbReference type="NCBIfam" id="TIGR03023">
    <property type="entry name" value="WcaJ_sugtrans"/>
    <property type="match status" value="1"/>
</dbReference>
<feature type="transmembrane region" description="Helical" evidence="7">
    <location>
        <begin position="31"/>
        <end position="52"/>
    </location>
</feature>
<dbReference type="Gene3D" id="3.40.50.720">
    <property type="entry name" value="NAD(P)-binding Rossmann-like Domain"/>
    <property type="match status" value="1"/>
</dbReference>
<keyword evidence="6 7" id="KW-0472">Membrane</keyword>
<evidence type="ECO:0000256" key="2">
    <source>
        <dbReference type="ARBA" id="ARBA00006464"/>
    </source>
</evidence>
<keyword evidence="10" id="KW-1185">Reference proteome</keyword>
<evidence type="ECO:0000256" key="7">
    <source>
        <dbReference type="SAM" id="Phobius"/>
    </source>
</evidence>
<keyword evidence="3 9" id="KW-0808">Transferase</keyword>
<gene>
    <name evidence="9" type="ORF">HOP52_09730</name>
</gene>
<dbReference type="PANTHER" id="PTHR30576">
    <property type="entry name" value="COLANIC BIOSYNTHESIS UDP-GLUCOSE LIPID CARRIER TRANSFERASE"/>
    <property type="match status" value="1"/>
</dbReference>
<dbReference type="EC" id="2.7.8.31" evidence="9"/>
<evidence type="ECO:0000256" key="1">
    <source>
        <dbReference type="ARBA" id="ARBA00004141"/>
    </source>
</evidence>
<comment type="similarity">
    <text evidence="2">Belongs to the bacterial sugar transferase family.</text>
</comment>
<evidence type="ECO:0000256" key="5">
    <source>
        <dbReference type="ARBA" id="ARBA00022989"/>
    </source>
</evidence>
<evidence type="ECO:0000259" key="8">
    <source>
        <dbReference type="Pfam" id="PF02397"/>
    </source>
</evidence>
<dbReference type="Pfam" id="PF13727">
    <property type="entry name" value="CoA_binding_3"/>
    <property type="match status" value="1"/>
</dbReference>